<evidence type="ECO:0000259" key="5">
    <source>
        <dbReference type="Pfam" id="PF01526"/>
    </source>
</evidence>
<dbReference type="NCBIfam" id="NF033527">
    <property type="entry name" value="transpos_Tn3"/>
    <property type="match status" value="1"/>
</dbReference>
<evidence type="ECO:0000313" key="8">
    <source>
        <dbReference type="Proteomes" id="UP000729733"/>
    </source>
</evidence>
<evidence type="ECO:0000313" key="7">
    <source>
        <dbReference type="EMBL" id="MCC0179353.1"/>
    </source>
</evidence>
<name>A0A964FLG1_9CYAN</name>
<keyword evidence="2" id="KW-0815">Transposition</keyword>
<dbReference type="RefSeq" id="WP_229642452.1">
    <property type="nucleotide sequence ID" value="NZ_JADWDC010000079.1"/>
</dbReference>
<reference evidence="7" key="1">
    <citation type="journal article" date="2021" name="Antonie Van Leeuwenhoek">
        <title>Draft genome and description of Waterburya agarophytonicola gen. nov. sp. nov. (Pleurocapsales, Cyanobacteria): a seaweed symbiont.</title>
        <authorList>
            <person name="Bonthond G."/>
            <person name="Shalygin S."/>
            <person name="Bayer T."/>
            <person name="Weinberger F."/>
        </authorList>
    </citation>
    <scope>NUCLEOTIDE SEQUENCE</scope>
    <source>
        <strain evidence="7">KI4</strain>
    </source>
</reference>
<sequence length="989" mass="113954">MTSIERTAYPRFKQYPHPSELAELYTPTEAELELIETRTKSYEGKLRLMVMLKSFQRLGYFPHPECIPVPVIKHLRSCLQLQDWVKAIPSERQRYTYQNIIREYLGVKPYDKKAQKVIAIFVAAEAEIKDHPADLINIAIEKLVQEKYELPAFSTLDRLVSHVRHLTNNRLFQLVSDHLTSAEKDYLDQLLSSETEESTTNLNLLKSPPRSATLGGMKQLIAKFDAMMTFGDAQRLLAQLALTKVRYFAAHARALDISEFQDINLNKRRTLLLCLLYVAQVKTRDHLVSMYLKRILKIHNNAKKRLSELREKHLTQTSELLGTLAQVLTASKETNNHTALGEQVSSIFEQQGGTELLLQKYEEIAAYNTNNHLPLVWRFYSPHRKALFDLVRSLDIHSTSADSSVIEALHFVLEHQHKRSKHLSWDGDLSFMSQNWRSLVIKEVNGSKVLSRQQLEICLFSYLATEFKTGDACVVGSESYADFREQLLSRSECEPLLEDYCRQLNFPDNGAGFVEYLREQLTKVANEVDAFCADGKQFTINDRGEPVLKRLKSPPPSTEVEKLEAKIRKLMPERSVLDVLCNVEHWLNWTRHFGPVSGNEPRLKQPTERYIFTTFGYGCNIGPNETARHSRDVVTSHMISYTNRRHITTPKIEAAIRDIINAFNRFSLPSLWGTGKKVAADGSKFEIYEHNLHSEYHIRYNGYGGIAYHHVSDKYIALFTHFITCGVWEAVYLLDGLLKNVSDIQPDTVYGDTQSQSAPVFALSYLLGIKLMPRIRNWKDLSFLRPTEDAQYKYIEPLFKGTVNWNLIQTHWFDMMRVVLSIKAGKVMPSTLLRKLSSYSKKNRLYQAFCELGKVVRTMFLLEYISNMKMRREINAVTNIVEKYHHFLDWIFFGKQGAITDNDPIEQEKRLKYLDLVASSLILQNTVDISLAIQTLTARGEIVNRREIEALSPYPTRHLKRYGDFIVNLNHIPQPLETAINLPPEILES</sequence>
<keyword evidence="4" id="KW-0233">DNA recombination</keyword>
<dbReference type="GO" id="GO:0006313">
    <property type="term" value="P:DNA transposition"/>
    <property type="evidence" value="ECO:0007669"/>
    <property type="project" value="InterPro"/>
</dbReference>
<dbReference type="InterPro" id="IPR002513">
    <property type="entry name" value="Tn3_Tnp_DDE_dom"/>
</dbReference>
<dbReference type="Proteomes" id="UP000729733">
    <property type="component" value="Unassembled WGS sequence"/>
</dbReference>
<evidence type="ECO:0000256" key="4">
    <source>
        <dbReference type="ARBA" id="ARBA00023172"/>
    </source>
</evidence>
<dbReference type="GO" id="GO:0004803">
    <property type="term" value="F:transposase activity"/>
    <property type="evidence" value="ECO:0007669"/>
    <property type="project" value="InterPro"/>
</dbReference>
<dbReference type="Pfam" id="PF13700">
    <property type="entry name" value="DUF4158"/>
    <property type="match status" value="1"/>
</dbReference>
<dbReference type="InterPro" id="IPR047653">
    <property type="entry name" value="Tn3-like_transpos"/>
</dbReference>
<evidence type="ECO:0000259" key="6">
    <source>
        <dbReference type="Pfam" id="PF13700"/>
    </source>
</evidence>
<dbReference type="Pfam" id="PF01526">
    <property type="entry name" value="DDE_Tnp_Tn3"/>
    <property type="match status" value="1"/>
</dbReference>
<keyword evidence="8" id="KW-1185">Reference proteome</keyword>
<evidence type="ECO:0000256" key="3">
    <source>
        <dbReference type="ARBA" id="ARBA00023125"/>
    </source>
</evidence>
<proteinExistence type="inferred from homology"/>
<protein>
    <submittedName>
        <fullName evidence="7">Tn3 family transposase</fullName>
    </submittedName>
</protein>
<keyword evidence="3" id="KW-0238">DNA-binding</keyword>
<gene>
    <name evidence="7" type="ORF">I4641_20540</name>
</gene>
<feature type="domain" description="Tn3 transposase DDE" evidence="5">
    <location>
        <begin position="578"/>
        <end position="965"/>
    </location>
</feature>
<evidence type="ECO:0000256" key="2">
    <source>
        <dbReference type="ARBA" id="ARBA00022578"/>
    </source>
</evidence>
<accession>A0A964FLG1</accession>
<dbReference type="GO" id="GO:0003677">
    <property type="term" value="F:DNA binding"/>
    <property type="evidence" value="ECO:0007669"/>
    <property type="project" value="UniProtKB-KW"/>
</dbReference>
<dbReference type="InterPro" id="IPR025296">
    <property type="entry name" value="DUF4158"/>
</dbReference>
<organism evidence="7 8">
    <name type="scientific">Waterburya agarophytonicola KI4</name>
    <dbReference type="NCBI Taxonomy" id="2874699"/>
    <lineage>
        <taxon>Bacteria</taxon>
        <taxon>Bacillati</taxon>
        <taxon>Cyanobacteriota</taxon>
        <taxon>Cyanophyceae</taxon>
        <taxon>Pleurocapsales</taxon>
        <taxon>Hyellaceae</taxon>
        <taxon>Waterburya</taxon>
        <taxon>Waterburya agarophytonicola</taxon>
    </lineage>
</organism>
<dbReference type="EMBL" id="JADWDC010000079">
    <property type="protein sequence ID" value="MCC0179353.1"/>
    <property type="molecule type" value="Genomic_DNA"/>
</dbReference>
<comment type="caution">
    <text evidence="7">The sequence shown here is derived from an EMBL/GenBank/DDBJ whole genome shotgun (WGS) entry which is preliminary data.</text>
</comment>
<evidence type="ECO:0000256" key="1">
    <source>
        <dbReference type="ARBA" id="ARBA00009402"/>
    </source>
</evidence>
<feature type="domain" description="DUF4158" evidence="6">
    <location>
        <begin position="1"/>
        <end position="163"/>
    </location>
</feature>
<comment type="similarity">
    <text evidence="1">Belongs to the transposase 7 family.</text>
</comment>
<dbReference type="AlphaFoldDB" id="A0A964FLG1"/>